<keyword evidence="2" id="KW-0808">Transferase</keyword>
<keyword evidence="5" id="KW-1185">Reference proteome</keyword>
<dbReference type="RefSeq" id="WP_286265371.1">
    <property type="nucleotide sequence ID" value="NZ_AP028056.1"/>
</dbReference>
<dbReference type="PANTHER" id="PTHR44942:SF4">
    <property type="entry name" value="METHYLTRANSFERASE TYPE 11 DOMAIN-CONTAINING PROTEIN"/>
    <property type="match status" value="1"/>
</dbReference>
<evidence type="ECO:0000259" key="3">
    <source>
        <dbReference type="Pfam" id="PF13649"/>
    </source>
</evidence>
<protein>
    <submittedName>
        <fullName evidence="4">Class I SAM-dependent methyltransferase</fullName>
    </submittedName>
</protein>
<name>A0AAN0K7L8_9ACTN</name>
<sequence>MTNQAETPDAFKGTSYYYAKYRPGIPDEVVDYVQRRFVLDGTGTLLDMGCGTGLSTLALAPLFDHTVAFDTNAEMLAAARQADPGTSRIEWQQRSDRDVVAGEGPYRVATACRSFNWMDQYPLLDTLHSTLTCGGGVALIGDGSFWTGDDPWQALIRSIIQRFLGEDRRAGKKKYSAPTEPYTTMLTNAGYARVEYEDIPVTRTWTTQTILGYLYSTSFSARDLYGDRLDEFEATMTSELLTANDGLDQFVENAHFVVQSGIHECQPE</sequence>
<dbReference type="GO" id="GO:0008168">
    <property type="term" value="F:methyltransferase activity"/>
    <property type="evidence" value="ECO:0007669"/>
    <property type="project" value="UniProtKB-KW"/>
</dbReference>
<gene>
    <name evidence="4" type="ORF">brsh051_24190</name>
</gene>
<dbReference type="Proteomes" id="UP001431656">
    <property type="component" value="Chromosome"/>
</dbReference>
<dbReference type="InterPro" id="IPR029063">
    <property type="entry name" value="SAM-dependent_MTases_sf"/>
</dbReference>
<dbReference type="PANTHER" id="PTHR44942">
    <property type="entry name" value="METHYLTRANSF_11 DOMAIN-CONTAINING PROTEIN"/>
    <property type="match status" value="1"/>
</dbReference>
<organism evidence="4 5">
    <name type="scientific">Brooklawnia propionicigenes</name>
    <dbReference type="NCBI Taxonomy" id="3041175"/>
    <lineage>
        <taxon>Bacteria</taxon>
        <taxon>Bacillati</taxon>
        <taxon>Actinomycetota</taxon>
        <taxon>Actinomycetes</taxon>
        <taxon>Propionibacteriales</taxon>
        <taxon>Propionibacteriaceae</taxon>
        <taxon>Brooklawnia</taxon>
    </lineage>
</organism>
<dbReference type="AlphaFoldDB" id="A0AAN0K7L8"/>
<reference evidence="4" key="1">
    <citation type="journal article" date="2024" name="Int. J. Syst. Evol. Microbiol.">
        <title>Brooklawnia propionicigenes sp. nov., a facultatively anaerobic, propionate-producing bacterium isolated from a methanogenic reactor treating waste from cattle farms.</title>
        <authorList>
            <person name="Akita Y."/>
            <person name="Ueki A."/>
            <person name="Tonouchi A."/>
            <person name="Sugawara Y."/>
            <person name="Honma S."/>
            <person name="Kaku N."/>
            <person name="Ueki K."/>
        </authorList>
    </citation>
    <scope>NUCLEOTIDE SEQUENCE</scope>
    <source>
        <strain evidence="4">SH051</strain>
    </source>
</reference>
<feature type="domain" description="Methyltransferase" evidence="3">
    <location>
        <begin position="46"/>
        <end position="135"/>
    </location>
</feature>
<dbReference type="InterPro" id="IPR051052">
    <property type="entry name" value="Diverse_substrate_MTase"/>
</dbReference>
<evidence type="ECO:0000313" key="4">
    <source>
        <dbReference type="EMBL" id="BEH03138.1"/>
    </source>
</evidence>
<evidence type="ECO:0000256" key="1">
    <source>
        <dbReference type="ARBA" id="ARBA00022603"/>
    </source>
</evidence>
<dbReference type="GO" id="GO:0032259">
    <property type="term" value="P:methylation"/>
    <property type="evidence" value="ECO:0007669"/>
    <property type="project" value="UniProtKB-KW"/>
</dbReference>
<dbReference type="Pfam" id="PF13649">
    <property type="entry name" value="Methyltransf_25"/>
    <property type="match status" value="1"/>
</dbReference>
<evidence type="ECO:0000256" key="2">
    <source>
        <dbReference type="ARBA" id="ARBA00022679"/>
    </source>
</evidence>
<dbReference type="SUPFAM" id="SSF53335">
    <property type="entry name" value="S-adenosyl-L-methionine-dependent methyltransferases"/>
    <property type="match status" value="1"/>
</dbReference>
<proteinExistence type="predicted"/>
<dbReference type="EMBL" id="AP028056">
    <property type="protein sequence ID" value="BEH03138.1"/>
    <property type="molecule type" value="Genomic_DNA"/>
</dbReference>
<dbReference type="KEGG" id="broo:brsh051_24190"/>
<evidence type="ECO:0000313" key="5">
    <source>
        <dbReference type="Proteomes" id="UP001431656"/>
    </source>
</evidence>
<dbReference type="CDD" id="cd02440">
    <property type="entry name" value="AdoMet_MTases"/>
    <property type="match status" value="1"/>
</dbReference>
<accession>A0AAN0K7L8</accession>
<keyword evidence="1 4" id="KW-0489">Methyltransferase</keyword>
<dbReference type="InterPro" id="IPR041698">
    <property type="entry name" value="Methyltransf_25"/>
</dbReference>
<dbReference type="Gene3D" id="3.40.50.150">
    <property type="entry name" value="Vaccinia Virus protein VP39"/>
    <property type="match status" value="1"/>
</dbReference>